<dbReference type="PANTHER" id="PTHR24185">
    <property type="entry name" value="CALCIUM-INDEPENDENT PHOSPHOLIPASE A2-GAMMA"/>
    <property type="match status" value="1"/>
</dbReference>
<comment type="caution">
    <text evidence="3">The sequence shown here is derived from an EMBL/GenBank/DDBJ whole genome shotgun (WGS) entry which is preliminary data.</text>
</comment>
<name>A0A9W9PKW9_9EURO</name>
<keyword evidence="1" id="KW-0443">Lipid metabolism</keyword>
<evidence type="ECO:0000259" key="2">
    <source>
        <dbReference type="Pfam" id="PF01734"/>
    </source>
</evidence>
<feature type="domain" description="PNPLA" evidence="2">
    <location>
        <begin position="84"/>
        <end position="308"/>
    </location>
</feature>
<dbReference type="RefSeq" id="XP_058336076.1">
    <property type="nucleotide sequence ID" value="XM_058470045.1"/>
</dbReference>
<dbReference type="Gene3D" id="3.40.1090.10">
    <property type="entry name" value="Cytosolic phospholipase A2 catalytic domain"/>
    <property type="match status" value="2"/>
</dbReference>
<dbReference type="AlphaFoldDB" id="A0A9W9PKW9"/>
<dbReference type="SUPFAM" id="SSF52151">
    <property type="entry name" value="FabD/lysophospholipase-like"/>
    <property type="match status" value="1"/>
</dbReference>
<dbReference type="CDD" id="cd07199">
    <property type="entry name" value="Pat17_PNPLA8_PNPLA9_like"/>
    <property type="match status" value="1"/>
</dbReference>
<dbReference type="Proteomes" id="UP001150941">
    <property type="component" value="Unassembled WGS sequence"/>
</dbReference>
<dbReference type="GeneID" id="83197348"/>
<dbReference type="GO" id="GO:0046486">
    <property type="term" value="P:glycerolipid metabolic process"/>
    <property type="evidence" value="ECO:0007669"/>
    <property type="project" value="UniProtKB-ARBA"/>
</dbReference>
<protein>
    <submittedName>
        <fullName evidence="3">Patatin-like serine hydrolase</fullName>
    </submittedName>
</protein>
<dbReference type="PANTHER" id="PTHR24185:SF8">
    <property type="entry name" value="PNPLA DOMAIN-CONTAINING PROTEIN"/>
    <property type="match status" value="1"/>
</dbReference>
<dbReference type="InterPro" id="IPR002641">
    <property type="entry name" value="PNPLA_dom"/>
</dbReference>
<sequence length="600" mass="66760">MVHYVDVGKYAGLTPHDLAPSMASALFMDHYVPGTVAIGSAWSVYWEWHNMCSLVATLYVIAVCRFSARPQLDIMGPTMSPSILAIDGGGVRGVIPLEFLLLVQEHLNPCTIQDVIDLGIGTSSGGLIIQGLFIMSWTVPECSRTFESLAHRIFSQRRNSAALNLIRPFITGRSLVSESARWLSWLLRDSCYDARVFDDVLKETFGEYRRMFGPSRDDPREQSYSSTKAGVVATGISRDTSTFVFANFNPTSRNEAVKVIESSGLVTPHGTPRFGKRPGPRPRPPFFFTPADLQGIGSFQDGGLKHNFAGAIALEVSHQIWPNAGGSVRMLSLGTGITELSVNQTPHFRNVFRDSFLRRGFDAWMSTMDTEQDWRKYKSRLSRQGAFDTIRLNVPLGDTPNGIDAVARIEEYRGLVIAQPGSARMAREAATMLLVSRFYFIICGLPEDTTAPFWCCGMIRCKGPAQSIIEALEHLYPDGTRWMSDYGLLENFQGQSGICPSCGGYSQEIRILARHEDHEINIFLETGSKKRWRASGFPATVASFVDKQGFHSRFGRDDHGKPGWASCKMCDVSRMQTKRKCAIVAPNAETPKRARRPERK</sequence>
<accession>A0A9W9PKW9</accession>
<organism evidence="3 4">
    <name type="scientific">Penicillium chermesinum</name>
    <dbReference type="NCBI Taxonomy" id="63820"/>
    <lineage>
        <taxon>Eukaryota</taxon>
        <taxon>Fungi</taxon>
        <taxon>Dikarya</taxon>
        <taxon>Ascomycota</taxon>
        <taxon>Pezizomycotina</taxon>
        <taxon>Eurotiomycetes</taxon>
        <taxon>Eurotiomycetidae</taxon>
        <taxon>Eurotiales</taxon>
        <taxon>Aspergillaceae</taxon>
        <taxon>Penicillium</taxon>
    </lineage>
</organism>
<keyword evidence="4" id="KW-1185">Reference proteome</keyword>
<reference evidence="3" key="1">
    <citation type="submission" date="2022-11" db="EMBL/GenBank/DDBJ databases">
        <authorList>
            <person name="Petersen C."/>
        </authorList>
    </citation>
    <scope>NUCLEOTIDE SEQUENCE</scope>
    <source>
        <strain evidence="3">IBT 19713</strain>
    </source>
</reference>
<dbReference type="GO" id="GO:0016020">
    <property type="term" value="C:membrane"/>
    <property type="evidence" value="ECO:0007669"/>
    <property type="project" value="TreeGrafter"/>
</dbReference>
<dbReference type="EMBL" id="JAPQKS010000001">
    <property type="protein sequence ID" value="KAJ5249297.1"/>
    <property type="molecule type" value="Genomic_DNA"/>
</dbReference>
<gene>
    <name evidence="3" type="ORF">N7468_000748</name>
</gene>
<keyword evidence="3" id="KW-0378">Hydrolase</keyword>
<dbReference type="InterPro" id="IPR016035">
    <property type="entry name" value="Acyl_Trfase/lysoPLipase"/>
</dbReference>
<dbReference type="Pfam" id="PF01734">
    <property type="entry name" value="Patatin"/>
    <property type="match status" value="1"/>
</dbReference>
<dbReference type="GO" id="GO:0047499">
    <property type="term" value="F:calcium-independent phospholipase A2 activity"/>
    <property type="evidence" value="ECO:0007669"/>
    <property type="project" value="TreeGrafter"/>
</dbReference>
<proteinExistence type="predicted"/>
<evidence type="ECO:0000313" key="3">
    <source>
        <dbReference type="EMBL" id="KAJ5249297.1"/>
    </source>
</evidence>
<dbReference type="OrthoDB" id="194358at2759"/>
<dbReference type="GO" id="GO:0019369">
    <property type="term" value="P:arachidonate metabolic process"/>
    <property type="evidence" value="ECO:0007669"/>
    <property type="project" value="TreeGrafter"/>
</dbReference>
<evidence type="ECO:0000256" key="1">
    <source>
        <dbReference type="ARBA" id="ARBA00023098"/>
    </source>
</evidence>
<reference evidence="3" key="2">
    <citation type="journal article" date="2023" name="IMA Fungus">
        <title>Comparative genomic study of the Penicillium genus elucidates a diverse pangenome and 15 lateral gene transfer events.</title>
        <authorList>
            <person name="Petersen C."/>
            <person name="Sorensen T."/>
            <person name="Nielsen M.R."/>
            <person name="Sondergaard T.E."/>
            <person name="Sorensen J.L."/>
            <person name="Fitzpatrick D.A."/>
            <person name="Frisvad J.C."/>
            <person name="Nielsen K.L."/>
        </authorList>
    </citation>
    <scope>NUCLEOTIDE SEQUENCE</scope>
    <source>
        <strain evidence="3">IBT 19713</strain>
    </source>
</reference>
<evidence type="ECO:0000313" key="4">
    <source>
        <dbReference type="Proteomes" id="UP001150941"/>
    </source>
</evidence>